<dbReference type="EMBL" id="FPJE01000002">
    <property type="protein sequence ID" value="SFW18688.1"/>
    <property type="molecule type" value="Genomic_DNA"/>
</dbReference>
<dbReference type="SUPFAM" id="SSF50037">
    <property type="entry name" value="C-terminal domain of transcriptional repressors"/>
    <property type="match status" value="1"/>
</dbReference>
<name>A0A1K1M6B8_9FLAO</name>
<evidence type="ECO:0000259" key="2">
    <source>
        <dbReference type="SMART" id="SM00899"/>
    </source>
</evidence>
<dbReference type="InterPro" id="IPR038157">
    <property type="entry name" value="FeoA_core_dom"/>
</dbReference>
<feature type="domain" description="Ferrous iron transporter FeoA-like" evidence="2">
    <location>
        <begin position="2"/>
        <end position="76"/>
    </location>
</feature>
<dbReference type="GO" id="GO:0046914">
    <property type="term" value="F:transition metal ion binding"/>
    <property type="evidence" value="ECO:0007669"/>
    <property type="project" value="InterPro"/>
</dbReference>
<keyword evidence="4" id="KW-1185">Reference proteome</keyword>
<evidence type="ECO:0000256" key="1">
    <source>
        <dbReference type="ARBA" id="ARBA00023004"/>
    </source>
</evidence>
<evidence type="ECO:0000313" key="4">
    <source>
        <dbReference type="Proteomes" id="UP000182248"/>
    </source>
</evidence>
<gene>
    <name evidence="3" type="ORF">SAMN02927921_00420</name>
</gene>
<dbReference type="Proteomes" id="UP000182248">
    <property type="component" value="Unassembled WGS sequence"/>
</dbReference>
<dbReference type="OrthoDB" id="9811076at2"/>
<proteinExistence type="predicted"/>
<dbReference type="PANTHER" id="PTHR42954">
    <property type="entry name" value="FE(2+) TRANSPORT PROTEIN A"/>
    <property type="match status" value="1"/>
</dbReference>
<dbReference type="AlphaFoldDB" id="A0A1K1M6B8"/>
<reference evidence="3 4" key="1">
    <citation type="submission" date="2016-11" db="EMBL/GenBank/DDBJ databases">
        <authorList>
            <person name="Jaros S."/>
            <person name="Januszkiewicz K."/>
            <person name="Wedrychowicz H."/>
        </authorList>
    </citation>
    <scope>NUCLEOTIDE SEQUENCE [LARGE SCALE GENOMIC DNA]</scope>
    <source>
        <strain evidence="3 4">CGMCC 1.12145</strain>
    </source>
</reference>
<sequence>MKHLGLLQKGETAVISGILHNCPAEIRQRLLDLGFVKGTRVRIENISPLKDPVAYRIHHTQISLRREDASYIEIEINENEE</sequence>
<dbReference type="SMART" id="SM00899">
    <property type="entry name" value="FeoA"/>
    <property type="match status" value="1"/>
</dbReference>
<dbReference type="InterPro" id="IPR052713">
    <property type="entry name" value="FeoA"/>
</dbReference>
<dbReference type="STRING" id="1150368.SAMN02927921_00420"/>
<dbReference type="RefSeq" id="WP_083564737.1">
    <property type="nucleotide sequence ID" value="NZ_FPJE01000002.1"/>
</dbReference>
<dbReference type="InterPro" id="IPR007167">
    <property type="entry name" value="Fe-transptr_FeoA-like"/>
</dbReference>
<keyword evidence="1" id="KW-0408">Iron</keyword>
<dbReference type="InterPro" id="IPR008988">
    <property type="entry name" value="Transcriptional_repressor_C"/>
</dbReference>
<accession>A0A1K1M6B8</accession>
<evidence type="ECO:0000313" key="3">
    <source>
        <dbReference type="EMBL" id="SFW18688.1"/>
    </source>
</evidence>
<organism evidence="3 4">
    <name type="scientific">Sinomicrobium oceani</name>
    <dbReference type="NCBI Taxonomy" id="1150368"/>
    <lineage>
        <taxon>Bacteria</taxon>
        <taxon>Pseudomonadati</taxon>
        <taxon>Bacteroidota</taxon>
        <taxon>Flavobacteriia</taxon>
        <taxon>Flavobacteriales</taxon>
        <taxon>Flavobacteriaceae</taxon>
        <taxon>Sinomicrobium</taxon>
    </lineage>
</organism>
<protein>
    <submittedName>
        <fullName evidence="3">Ferrous iron transport protein A</fullName>
    </submittedName>
</protein>
<dbReference type="Gene3D" id="2.30.30.90">
    <property type="match status" value="1"/>
</dbReference>
<dbReference type="PANTHER" id="PTHR42954:SF2">
    <property type="entry name" value="FE(2+) TRANSPORT PROTEIN A"/>
    <property type="match status" value="1"/>
</dbReference>
<dbReference type="Pfam" id="PF04023">
    <property type="entry name" value="FeoA"/>
    <property type="match status" value="1"/>
</dbReference>